<dbReference type="EMBL" id="JAPQKO010000002">
    <property type="protein sequence ID" value="KAJ5179771.1"/>
    <property type="molecule type" value="Genomic_DNA"/>
</dbReference>
<gene>
    <name evidence="1" type="ORF">N7492_002981</name>
</gene>
<evidence type="ECO:0000313" key="1">
    <source>
        <dbReference type="EMBL" id="KAJ5179771.1"/>
    </source>
</evidence>
<dbReference type="OrthoDB" id="5986190at2759"/>
<comment type="caution">
    <text evidence="1">The sequence shown here is derived from an EMBL/GenBank/DDBJ whole genome shotgun (WGS) entry which is preliminary data.</text>
</comment>
<organism evidence="1 2">
    <name type="scientific">Penicillium capsulatum</name>
    <dbReference type="NCBI Taxonomy" id="69766"/>
    <lineage>
        <taxon>Eukaryota</taxon>
        <taxon>Fungi</taxon>
        <taxon>Dikarya</taxon>
        <taxon>Ascomycota</taxon>
        <taxon>Pezizomycotina</taxon>
        <taxon>Eurotiomycetes</taxon>
        <taxon>Eurotiomycetidae</taxon>
        <taxon>Eurotiales</taxon>
        <taxon>Aspergillaceae</taxon>
        <taxon>Penicillium</taxon>
    </lineage>
</organism>
<protein>
    <recommendedName>
        <fullName evidence="3">Kinesin light chain</fullName>
    </recommendedName>
</protein>
<dbReference type="AlphaFoldDB" id="A0A9W9LVN9"/>
<dbReference type="Gene3D" id="1.25.40.10">
    <property type="entry name" value="Tetratricopeptide repeat domain"/>
    <property type="match status" value="1"/>
</dbReference>
<accession>A0A9W9LVN9</accession>
<name>A0A9W9LVN9_9EURO</name>
<reference evidence="1" key="1">
    <citation type="submission" date="2022-11" db="EMBL/GenBank/DDBJ databases">
        <authorList>
            <person name="Petersen C."/>
        </authorList>
    </citation>
    <scope>NUCLEOTIDE SEQUENCE</scope>
    <source>
        <strain evidence="1">IBT 21917</strain>
    </source>
</reference>
<keyword evidence="2" id="KW-1185">Reference proteome</keyword>
<evidence type="ECO:0008006" key="3">
    <source>
        <dbReference type="Google" id="ProtNLM"/>
    </source>
</evidence>
<reference evidence="1" key="2">
    <citation type="journal article" date="2023" name="IMA Fungus">
        <title>Comparative genomic study of the Penicillium genus elucidates a diverse pangenome and 15 lateral gene transfer events.</title>
        <authorList>
            <person name="Petersen C."/>
            <person name="Sorensen T."/>
            <person name="Nielsen M.R."/>
            <person name="Sondergaard T.E."/>
            <person name="Sorensen J.L."/>
            <person name="Fitzpatrick D.A."/>
            <person name="Frisvad J.C."/>
            <person name="Nielsen K.L."/>
        </authorList>
    </citation>
    <scope>NUCLEOTIDE SEQUENCE</scope>
    <source>
        <strain evidence="1">IBT 21917</strain>
    </source>
</reference>
<dbReference type="Proteomes" id="UP001146351">
    <property type="component" value="Unassembled WGS sequence"/>
</dbReference>
<proteinExistence type="predicted"/>
<dbReference type="SUPFAM" id="SSF48452">
    <property type="entry name" value="TPR-like"/>
    <property type="match status" value="1"/>
</dbReference>
<dbReference type="InterPro" id="IPR011990">
    <property type="entry name" value="TPR-like_helical_dom_sf"/>
</dbReference>
<evidence type="ECO:0000313" key="2">
    <source>
        <dbReference type="Proteomes" id="UP001146351"/>
    </source>
</evidence>
<sequence>MDPDHLDTLATVQSLAVLYRHKGQLAKPVDLYQWALYDQNRNGRGIEGEQGPTHSNTIHTVLGYAIVMQHQGNYKEAYLLCQAVLHQRKAKLGEEHLDTLKP</sequence>